<dbReference type="Proteomes" id="UP000245699">
    <property type="component" value="Unassembled WGS sequence"/>
</dbReference>
<proteinExistence type="predicted"/>
<evidence type="ECO:0000256" key="1">
    <source>
        <dbReference type="ARBA" id="ARBA00022441"/>
    </source>
</evidence>
<accession>A0A2T9YX57</accession>
<dbReference type="GO" id="GO:0005739">
    <property type="term" value="C:mitochondrion"/>
    <property type="evidence" value="ECO:0007669"/>
    <property type="project" value="TreeGrafter"/>
</dbReference>
<organism evidence="3 4">
    <name type="scientific">Furculomyces boomerangus</name>
    <dbReference type="NCBI Taxonomy" id="61424"/>
    <lineage>
        <taxon>Eukaryota</taxon>
        <taxon>Fungi</taxon>
        <taxon>Fungi incertae sedis</taxon>
        <taxon>Zoopagomycota</taxon>
        <taxon>Kickxellomycotina</taxon>
        <taxon>Harpellomycetes</taxon>
        <taxon>Harpellales</taxon>
        <taxon>Harpellaceae</taxon>
        <taxon>Furculomyces</taxon>
    </lineage>
</organism>
<evidence type="ECO:0000313" key="3">
    <source>
        <dbReference type="EMBL" id="PVU96921.1"/>
    </source>
</evidence>
<dbReference type="InterPro" id="IPR006652">
    <property type="entry name" value="Kelch_1"/>
</dbReference>
<evidence type="ECO:0000313" key="4">
    <source>
        <dbReference type="Proteomes" id="UP000245699"/>
    </source>
</evidence>
<keyword evidence="2" id="KW-0677">Repeat</keyword>
<dbReference type="PANTHER" id="PTHR43503:SF2">
    <property type="entry name" value="NEGATIVE REGULATOR OF SPORULATION MDS3-RELATED"/>
    <property type="match status" value="1"/>
</dbReference>
<dbReference type="STRING" id="61424.A0A2T9YX57"/>
<gene>
    <name evidence="3" type="ORF">BB559_002203</name>
</gene>
<comment type="caution">
    <text evidence="3">The sequence shown here is derived from an EMBL/GenBank/DDBJ whole genome shotgun (WGS) entry which is preliminary data.</text>
</comment>
<evidence type="ECO:0000256" key="2">
    <source>
        <dbReference type="ARBA" id="ARBA00022737"/>
    </source>
</evidence>
<dbReference type="GO" id="GO:0045454">
    <property type="term" value="P:cell redox homeostasis"/>
    <property type="evidence" value="ECO:0007669"/>
    <property type="project" value="TreeGrafter"/>
</dbReference>
<dbReference type="SUPFAM" id="SSF117281">
    <property type="entry name" value="Kelch motif"/>
    <property type="match status" value="1"/>
</dbReference>
<sequence length="766" mass="86850">MELERYISELKNIKATFANQEKLKLIPSLNNCAGNTPPPLTGASVTYLNGKIYLFGGKIANSTKVLSDIYIFNIHSKKWNLIKDKVEENQNQSKAGNRDSPNLENKNMYKYSSVPNKKNISPKNVNLHDVMEQKANRARFFHTGVAYRDYLIFFGGIGFRNSDPDPKKTEKSENQNNSNFLGIKGKNISVFKLFSSSQAGLDSPKSRTNKSNSPKRVLLNDIIVFDTINEKWIDIKDIKPSKTNTQNFQSKKTTQNNGVNTFDPNTSIEVMVPQPRYAHLASLVFDNKMIVVGGQGLLEEYVKEFNVYDFSTHKWVHKKLFENEVSKYRSTLVGVPDGGAVLFSNYNFTNTKHTFSEFCPGPDYQVCQIELDDNIIKPPGLRFPSGHMVDRNTILISGTITNADLTYAVGIWTYNFTKRTWKDVLSGSVHNRESWKDGVVSSTTNQLIMFGDSNRTIDIDYKSRQNNYKQCLEINLIGLGLARQNTNRSDVFFSNMDFLEDSHLEKESIDPKFFADAMINGSNLKNVAQELGLLALSMKQFTNTWIETTDGKWVPVNTELLKKRSICMCESWGIIEMNENEHRRVSGSYNYVSNNSIIEIGESRSNTEKKKSSQSHFQALAKKGNLTRVTVPESSDVIIPLIKFLYTGILEVSPTSTNFRISYSADVVKKKTITILSRLIALGHKWRFTELTAAAVLLLYQQVDSSTALLVLDAIHQSRFPEIESLCLTVLKQSGNLKDRQNNIIWNNISESTRHFVESKLSPNRF</sequence>
<dbReference type="AlphaFoldDB" id="A0A2T9YX57"/>
<evidence type="ECO:0008006" key="5">
    <source>
        <dbReference type="Google" id="ProtNLM"/>
    </source>
</evidence>
<keyword evidence="1" id="KW-0880">Kelch repeat</keyword>
<dbReference type="InterPro" id="IPR015915">
    <property type="entry name" value="Kelch-typ_b-propeller"/>
</dbReference>
<dbReference type="EMBL" id="MBFT01000127">
    <property type="protein sequence ID" value="PVU96921.1"/>
    <property type="molecule type" value="Genomic_DNA"/>
</dbReference>
<reference evidence="3 4" key="1">
    <citation type="journal article" date="2018" name="MBio">
        <title>Comparative Genomics Reveals the Core Gene Toolbox for the Fungus-Insect Symbiosis.</title>
        <authorList>
            <person name="Wang Y."/>
            <person name="Stata M."/>
            <person name="Wang W."/>
            <person name="Stajich J.E."/>
            <person name="White M.M."/>
            <person name="Moncalvo J.M."/>
        </authorList>
    </citation>
    <scope>NUCLEOTIDE SEQUENCE [LARGE SCALE GENOMIC DNA]</scope>
    <source>
        <strain evidence="3 4">AUS-77-4</strain>
    </source>
</reference>
<name>A0A2T9YX57_9FUNG</name>
<dbReference type="InterPro" id="IPR011333">
    <property type="entry name" value="SKP1/BTB/POZ_sf"/>
</dbReference>
<dbReference type="OrthoDB" id="10001928at2759"/>
<protein>
    <recommendedName>
        <fullName evidence="5">BTB domain-containing protein</fullName>
    </recommendedName>
</protein>
<dbReference type="GO" id="GO:0005829">
    <property type="term" value="C:cytosol"/>
    <property type="evidence" value="ECO:0007669"/>
    <property type="project" value="TreeGrafter"/>
</dbReference>
<dbReference type="PANTHER" id="PTHR43503">
    <property type="entry name" value="MCG48959-RELATED"/>
    <property type="match status" value="1"/>
</dbReference>
<dbReference type="Pfam" id="PF01344">
    <property type="entry name" value="Kelch_1"/>
    <property type="match status" value="1"/>
</dbReference>
<dbReference type="Gene3D" id="2.120.10.80">
    <property type="entry name" value="Kelch-type beta propeller"/>
    <property type="match status" value="1"/>
</dbReference>
<dbReference type="Gene3D" id="3.30.710.10">
    <property type="entry name" value="Potassium Channel Kv1.1, Chain A"/>
    <property type="match status" value="1"/>
</dbReference>
<keyword evidence="4" id="KW-1185">Reference proteome</keyword>